<name>A0AAP6MK15_9GAMM</name>
<proteinExistence type="predicted"/>
<reference evidence="1 2" key="1">
    <citation type="submission" date="2023-12" db="EMBL/GenBank/DDBJ databases">
        <title>Whole-genome sequencing of halo(alkali)philic microorganisms from hypersaline lakes.</title>
        <authorList>
            <person name="Sorokin D.Y."/>
            <person name="Merkel A.Y."/>
            <person name="Messina E."/>
            <person name="Yakimov M."/>
        </authorList>
    </citation>
    <scope>NUCLEOTIDE SEQUENCE [LARGE SCALE GENOMIC DNA]</scope>
    <source>
        <strain evidence="1 2">AB-CW1</strain>
    </source>
</reference>
<dbReference type="InterPro" id="IPR052927">
    <property type="entry name" value="DCC_oxidoreductase"/>
</dbReference>
<dbReference type="GO" id="GO:0015035">
    <property type="term" value="F:protein-disulfide reductase activity"/>
    <property type="evidence" value="ECO:0007669"/>
    <property type="project" value="InterPro"/>
</dbReference>
<dbReference type="InterPro" id="IPR007263">
    <property type="entry name" value="DCC1-like"/>
</dbReference>
<accession>A0AAP6MK15</accession>
<keyword evidence="2" id="KW-1185">Reference proteome</keyword>
<dbReference type="PANTHER" id="PTHR33639">
    <property type="entry name" value="THIOL-DISULFIDE OXIDOREDUCTASE DCC"/>
    <property type="match status" value="1"/>
</dbReference>
<comment type="caution">
    <text evidence="1">The sequence shown here is derived from an EMBL/GenBank/DDBJ whole genome shotgun (WGS) entry which is preliminary data.</text>
</comment>
<evidence type="ECO:0000313" key="2">
    <source>
        <dbReference type="Proteomes" id="UP001302316"/>
    </source>
</evidence>
<dbReference type="EMBL" id="JAYGII010000005">
    <property type="protein sequence ID" value="MEA5445033.1"/>
    <property type="molecule type" value="Genomic_DNA"/>
</dbReference>
<organism evidence="1 2">
    <name type="scientific">Natronospira elongata</name>
    <dbReference type="NCBI Taxonomy" id="3110268"/>
    <lineage>
        <taxon>Bacteria</taxon>
        <taxon>Pseudomonadati</taxon>
        <taxon>Pseudomonadota</taxon>
        <taxon>Gammaproteobacteria</taxon>
        <taxon>Natronospirales</taxon>
        <taxon>Natronospiraceae</taxon>
        <taxon>Natronospira</taxon>
    </lineage>
</organism>
<dbReference type="RefSeq" id="WP_346050657.1">
    <property type="nucleotide sequence ID" value="NZ_JAYGII010000005.1"/>
</dbReference>
<protein>
    <submittedName>
        <fullName evidence="1">DCC1-like thiol-disulfide oxidoreductase family protein</fullName>
    </submittedName>
</protein>
<dbReference type="PANTHER" id="PTHR33639:SF2">
    <property type="entry name" value="DUF393 DOMAIN-CONTAINING PROTEIN"/>
    <property type="match status" value="1"/>
</dbReference>
<gene>
    <name evidence="1" type="ORF">VCB98_04270</name>
</gene>
<sequence>MARPRECAILLFDGYCVLCNGWAAFVVRRRGDWPVYFATLQSEAGQAALARAGIEKPPGLDSVLLIRGERVFSHSRAILEILRSLRWPWPLFYVFILVPRPLRDGLYRWFGNRRYRWFGRRDACGIASAHVRARMLSKDSDAV</sequence>
<dbReference type="Proteomes" id="UP001302316">
    <property type="component" value="Unassembled WGS sequence"/>
</dbReference>
<dbReference type="AlphaFoldDB" id="A0AAP6MK15"/>
<dbReference type="Pfam" id="PF04134">
    <property type="entry name" value="DCC1-like"/>
    <property type="match status" value="1"/>
</dbReference>
<evidence type="ECO:0000313" key="1">
    <source>
        <dbReference type="EMBL" id="MEA5445033.1"/>
    </source>
</evidence>